<dbReference type="RefSeq" id="WP_346753145.1">
    <property type="nucleotide sequence ID" value="NZ_JAUJEA010000006.1"/>
</dbReference>
<evidence type="ECO:0000256" key="5">
    <source>
        <dbReference type="ARBA" id="ARBA00022989"/>
    </source>
</evidence>
<dbReference type="InterPro" id="IPR028362">
    <property type="entry name" value="AlgI"/>
</dbReference>
<evidence type="ECO:0000256" key="7">
    <source>
        <dbReference type="PIRNR" id="PIRNR016636"/>
    </source>
</evidence>
<feature type="transmembrane region" description="Helical" evidence="8">
    <location>
        <begin position="368"/>
        <end position="385"/>
    </location>
</feature>
<protein>
    <submittedName>
        <fullName evidence="9">MBOAT family O-acyltransferase</fullName>
        <ecNumber evidence="9">2.3.-.-</ecNumber>
    </submittedName>
</protein>
<keyword evidence="7 9" id="KW-0808">Transferase</keyword>
<dbReference type="EMBL" id="JAUJEA010000006">
    <property type="protein sequence ID" value="MDN5203123.1"/>
    <property type="molecule type" value="Genomic_DNA"/>
</dbReference>
<evidence type="ECO:0000256" key="3">
    <source>
        <dbReference type="ARBA" id="ARBA00022475"/>
    </source>
</evidence>
<dbReference type="InterPro" id="IPR051085">
    <property type="entry name" value="MB_O-acyltransferase"/>
</dbReference>
<organism evidence="9 10">
    <name type="scientific">Splendidivirga corallicola</name>
    <dbReference type="NCBI Taxonomy" id="3051826"/>
    <lineage>
        <taxon>Bacteria</taxon>
        <taxon>Pseudomonadati</taxon>
        <taxon>Bacteroidota</taxon>
        <taxon>Cytophagia</taxon>
        <taxon>Cytophagales</taxon>
        <taxon>Splendidivirgaceae</taxon>
        <taxon>Splendidivirga</taxon>
    </lineage>
</organism>
<evidence type="ECO:0000313" key="9">
    <source>
        <dbReference type="EMBL" id="MDN5203123.1"/>
    </source>
</evidence>
<feature type="transmembrane region" description="Helical" evidence="8">
    <location>
        <begin position="34"/>
        <end position="56"/>
    </location>
</feature>
<sequence length="498" mass="59034">MIFNSFHFLIFFPIVVFIYFKTPQRWRWVHLLAASYYFYMAWNPTYILLIMGSTLIDYFVSLKMSEISEKRKRRKYLLLSLLSNLGLLFTFKYFNFFSSTGNLLFEKLSIFYHFPKLSVLLPVGISFYTFQTLSYTIDVYHGKIKPEKHLGIFAVYVSFFPQLVAGPIERARNLLPQFRQKFKFNYEYVRYGLILMLWGFFKKVVIADRLATFVDPIYDNPTAHNGVESLIATYFFAFQIFCDFSGYSDIAIGAALILGFKLMQNFRRPYFAQSIQEFWGRWHISLSTWFRDYLYIPLGGNRVSKVRWLINIMIVFLVSGLWHGAYYTFIIWGFLHGFYIVMGHLTSKARKKVLDATGLVNFPRFIKFINILITFHLALFAWIFFRAKYITDAKTIISNILNIKFNELSNVLTHFVLSLGELKILKSDVFTLYESRIAIYALLIMEAVHFLQERNFDLKNNLLGRPVIQRWSAYMLFTLMVIFFGKFSEEQQFIYFQF</sequence>
<dbReference type="InterPro" id="IPR024194">
    <property type="entry name" value="Ac/AlaTfrase_AlgI/DltB"/>
</dbReference>
<evidence type="ECO:0000256" key="2">
    <source>
        <dbReference type="ARBA" id="ARBA00010323"/>
    </source>
</evidence>
<keyword evidence="10" id="KW-1185">Reference proteome</keyword>
<reference evidence="9" key="1">
    <citation type="submission" date="2023-06" db="EMBL/GenBank/DDBJ databases">
        <title>Genomic of Parafulvivirga corallium.</title>
        <authorList>
            <person name="Wang G."/>
        </authorList>
    </citation>
    <scope>NUCLEOTIDE SEQUENCE</scope>
    <source>
        <strain evidence="9">BMA10</strain>
    </source>
</reference>
<feature type="transmembrane region" description="Helical" evidence="8">
    <location>
        <begin position="430"/>
        <end position="451"/>
    </location>
</feature>
<dbReference type="PIRSF" id="PIRSF500217">
    <property type="entry name" value="AlgI"/>
    <property type="match status" value="1"/>
</dbReference>
<evidence type="ECO:0000256" key="6">
    <source>
        <dbReference type="ARBA" id="ARBA00023136"/>
    </source>
</evidence>
<dbReference type="PANTHER" id="PTHR13285:SF18">
    <property type="entry name" value="PROTEIN-CYSTEINE N-PALMITOYLTRANSFERASE RASP"/>
    <property type="match status" value="1"/>
</dbReference>
<feature type="transmembrane region" description="Helical" evidence="8">
    <location>
        <begin position="471"/>
        <end position="488"/>
    </location>
</feature>
<dbReference type="PIRSF" id="PIRSF016636">
    <property type="entry name" value="AlgI_DltB"/>
    <property type="match status" value="1"/>
</dbReference>
<dbReference type="InterPro" id="IPR004299">
    <property type="entry name" value="MBOAT_fam"/>
</dbReference>
<comment type="similarity">
    <text evidence="2 7">Belongs to the membrane-bound acyltransferase family.</text>
</comment>
<dbReference type="Pfam" id="PF03062">
    <property type="entry name" value="MBOAT"/>
    <property type="match status" value="1"/>
</dbReference>
<dbReference type="PANTHER" id="PTHR13285">
    <property type="entry name" value="ACYLTRANSFERASE"/>
    <property type="match status" value="1"/>
</dbReference>
<feature type="transmembrane region" description="Helical" evidence="8">
    <location>
        <begin position="110"/>
        <end position="130"/>
    </location>
</feature>
<keyword evidence="5 8" id="KW-1133">Transmembrane helix</keyword>
<feature type="transmembrane region" description="Helical" evidence="8">
    <location>
        <begin position="306"/>
        <end position="323"/>
    </location>
</feature>
<evidence type="ECO:0000256" key="8">
    <source>
        <dbReference type="SAM" id="Phobius"/>
    </source>
</evidence>
<keyword evidence="7 9" id="KW-0012">Acyltransferase</keyword>
<keyword evidence="6 7" id="KW-0472">Membrane</keyword>
<proteinExistence type="inferred from homology"/>
<dbReference type="GO" id="GO:0016746">
    <property type="term" value="F:acyltransferase activity"/>
    <property type="evidence" value="ECO:0007669"/>
    <property type="project" value="UniProtKB-KW"/>
</dbReference>
<evidence type="ECO:0000313" key="10">
    <source>
        <dbReference type="Proteomes" id="UP001172082"/>
    </source>
</evidence>
<keyword evidence="4 8" id="KW-0812">Transmembrane</keyword>
<feature type="transmembrane region" description="Helical" evidence="8">
    <location>
        <begin position="231"/>
        <end position="258"/>
    </location>
</feature>
<evidence type="ECO:0000256" key="1">
    <source>
        <dbReference type="ARBA" id="ARBA00004651"/>
    </source>
</evidence>
<gene>
    <name evidence="9" type="ORF">QQ008_17165</name>
</gene>
<comment type="subcellular location">
    <subcellularLocation>
        <location evidence="1">Cell membrane</location>
        <topology evidence="1">Multi-pass membrane protein</topology>
    </subcellularLocation>
</comment>
<dbReference type="Proteomes" id="UP001172082">
    <property type="component" value="Unassembled WGS sequence"/>
</dbReference>
<feature type="transmembrane region" description="Helical" evidence="8">
    <location>
        <begin position="188"/>
        <end position="211"/>
    </location>
</feature>
<accession>A0ABT8KSF8</accession>
<comment type="caution">
    <text evidence="9">The sequence shown here is derived from an EMBL/GenBank/DDBJ whole genome shotgun (WGS) entry which is preliminary data.</text>
</comment>
<keyword evidence="3 7" id="KW-1003">Cell membrane</keyword>
<dbReference type="EC" id="2.3.-.-" evidence="9"/>
<name>A0ABT8KSF8_9BACT</name>
<evidence type="ECO:0000256" key="4">
    <source>
        <dbReference type="ARBA" id="ARBA00022692"/>
    </source>
</evidence>
<feature type="transmembrane region" description="Helical" evidence="8">
    <location>
        <begin position="76"/>
        <end position="98"/>
    </location>
</feature>
<feature type="transmembrane region" description="Helical" evidence="8">
    <location>
        <begin position="6"/>
        <end position="22"/>
    </location>
</feature>